<organism evidence="2 3">
    <name type="scientific">Apostasia shenzhenica</name>
    <dbReference type="NCBI Taxonomy" id="1088818"/>
    <lineage>
        <taxon>Eukaryota</taxon>
        <taxon>Viridiplantae</taxon>
        <taxon>Streptophyta</taxon>
        <taxon>Embryophyta</taxon>
        <taxon>Tracheophyta</taxon>
        <taxon>Spermatophyta</taxon>
        <taxon>Magnoliopsida</taxon>
        <taxon>Liliopsida</taxon>
        <taxon>Asparagales</taxon>
        <taxon>Orchidaceae</taxon>
        <taxon>Apostasioideae</taxon>
        <taxon>Apostasia</taxon>
    </lineage>
</organism>
<dbReference type="Proteomes" id="UP000236161">
    <property type="component" value="Unassembled WGS sequence"/>
</dbReference>
<keyword evidence="1" id="KW-0732">Signal</keyword>
<gene>
    <name evidence="2" type="ORF">AXF42_Ash001576</name>
</gene>
<keyword evidence="3" id="KW-1185">Reference proteome</keyword>
<evidence type="ECO:0000313" key="3">
    <source>
        <dbReference type="Proteomes" id="UP000236161"/>
    </source>
</evidence>
<evidence type="ECO:0000313" key="2">
    <source>
        <dbReference type="EMBL" id="PKA52595.1"/>
    </source>
</evidence>
<dbReference type="EMBL" id="KZ452001">
    <property type="protein sequence ID" value="PKA52595.1"/>
    <property type="molecule type" value="Genomic_DNA"/>
</dbReference>
<evidence type="ECO:0000256" key="1">
    <source>
        <dbReference type="SAM" id="SignalP"/>
    </source>
</evidence>
<dbReference type="AlphaFoldDB" id="A0A2I0AAQ5"/>
<proteinExistence type="predicted"/>
<sequence>MVVTPGMSMKKIYTAIFFLPFLLGGADKVQAEQGDGIFYEDNDADFEAEPEEALQDVHQPKKSLAATLFERTMKQSVALVPSDTAKLVRFLHVFNAALMQKMFISRRPGSEFHSLEKFCFKNIQAINFFLKQMQCEMIKC</sequence>
<reference evidence="2 3" key="1">
    <citation type="journal article" date="2017" name="Nature">
        <title>The Apostasia genome and the evolution of orchids.</title>
        <authorList>
            <person name="Zhang G.Q."/>
            <person name="Liu K.W."/>
            <person name="Li Z."/>
            <person name="Lohaus R."/>
            <person name="Hsiao Y.Y."/>
            <person name="Niu S.C."/>
            <person name="Wang J.Y."/>
            <person name="Lin Y.C."/>
            <person name="Xu Q."/>
            <person name="Chen L.J."/>
            <person name="Yoshida K."/>
            <person name="Fujiwara S."/>
            <person name="Wang Z.W."/>
            <person name="Zhang Y.Q."/>
            <person name="Mitsuda N."/>
            <person name="Wang M."/>
            <person name="Liu G.H."/>
            <person name="Pecoraro L."/>
            <person name="Huang H.X."/>
            <person name="Xiao X.J."/>
            <person name="Lin M."/>
            <person name="Wu X.Y."/>
            <person name="Wu W.L."/>
            <person name="Chen Y.Y."/>
            <person name="Chang S.B."/>
            <person name="Sakamoto S."/>
            <person name="Ohme-Takagi M."/>
            <person name="Yagi M."/>
            <person name="Zeng S.J."/>
            <person name="Shen C.Y."/>
            <person name="Yeh C.M."/>
            <person name="Luo Y.B."/>
            <person name="Tsai W.C."/>
            <person name="Van de Peer Y."/>
            <person name="Liu Z.J."/>
        </authorList>
    </citation>
    <scope>NUCLEOTIDE SEQUENCE [LARGE SCALE GENOMIC DNA]</scope>
    <source>
        <strain evidence="3">cv. Shenzhen</strain>
        <tissue evidence="2">Stem</tissue>
    </source>
</reference>
<name>A0A2I0AAQ5_9ASPA</name>
<accession>A0A2I0AAQ5</accession>
<feature type="chain" id="PRO_5014170741" evidence="1">
    <location>
        <begin position="32"/>
        <end position="140"/>
    </location>
</feature>
<protein>
    <submittedName>
        <fullName evidence="2">Uncharacterized protein</fullName>
    </submittedName>
</protein>
<feature type="signal peptide" evidence="1">
    <location>
        <begin position="1"/>
        <end position="31"/>
    </location>
</feature>